<evidence type="ECO:0000256" key="8">
    <source>
        <dbReference type="HAMAP-Rule" id="MF_00201"/>
    </source>
</evidence>
<evidence type="ECO:0000256" key="6">
    <source>
        <dbReference type="ARBA" id="ARBA00023204"/>
    </source>
</evidence>
<comment type="caution">
    <text evidence="10">The sequence shown here is derived from an EMBL/GenBank/DDBJ whole genome shotgun (WGS) entry which is preliminary data.</text>
</comment>
<name>A0AAQ1G4A9_9GAMM</name>
<evidence type="ECO:0000256" key="1">
    <source>
        <dbReference type="ARBA" id="ARBA00003065"/>
    </source>
</evidence>
<dbReference type="Gene3D" id="1.20.1440.120">
    <property type="entry name" value="Recombination protein O, C-terminal domain"/>
    <property type="match status" value="1"/>
</dbReference>
<dbReference type="GO" id="GO:0043590">
    <property type="term" value="C:bacterial nucleoid"/>
    <property type="evidence" value="ECO:0007669"/>
    <property type="project" value="TreeGrafter"/>
</dbReference>
<organism evidence="10 11">
    <name type="scientific">Halopseudomonas aestusnigri</name>
    <dbReference type="NCBI Taxonomy" id="857252"/>
    <lineage>
        <taxon>Bacteria</taxon>
        <taxon>Pseudomonadati</taxon>
        <taxon>Pseudomonadota</taxon>
        <taxon>Gammaproteobacteria</taxon>
        <taxon>Pseudomonadales</taxon>
        <taxon>Pseudomonadaceae</taxon>
        <taxon>Halopseudomonas</taxon>
    </lineage>
</organism>
<comment type="function">
    <text evidence="1 8">Involved in DNA repair and RecF pathway recombination.</text>
</comment>
<dbReference type="GO" id="GO:0006302">
    <property type="term" value="P:double-strand break repair"/>
    <property type="evidence" value="ECO:0007669"/>
    <property type="project" value="TreeGrafter"/>
</dbReference>
<dbReference type="InterPro" id="IPR042242">
    <property type="entry name" value="RecO_C"/>
</dbReference>
<evidence type="ECO:0000313" key="10">
    <source>
        <dbReference type="EMBL" id="SEF51024.1"/>
    </source>
</evidence>
<dbReference type="HAMAP" id="MF_00201">
    <property type="entry name" value="RecO"/>
    <property type="match status" value="1"/>
</dbReference>
<comment type="similarity">
    <text evidence="2 8">Belongs to the RecO family.</text>
</comment>
<dbReference type="Pfam" id="PF02565">
    <property type="entry name" value="RecO_C"/>
    <property type="match status" value="1"/>
</dbReference>
<dbReference type="SUPFAM" id="SSF57863">
    <property type="entry name" value="ArfGap/RecO-like zinc finger"/>
    <property type="match status" value="1"/>
</dbReference>
<evidence type="ECO:0000256" key="2">
    <source>
        <dbReference type="ARBA" id="ARBA00007452"/>
    </source>
</evidence>
<gene>
    <name evidence="8" type="primary">recO</name>
    <name evidence="10" type="ORF">SAMN05216586_101231</name>
</gene>
<dbReference type="InterPro" id="IPR037278">
    <property type="entry name" value="ARFGAP/RecO"/>
</dbReference>
<dbReference type="GO" id="GO:0006310">
    <property type="term" value="P:DNA recombination"/>
    <property type="evidence" value="ECO:0007669"/>
    <property type="project" value="UniProtKB-UniRule"/>
</dbReference>
<dbReference type="RefSeq" id="WP_088273353.1">
    <property type="nucleotide sequence ID" value="NZ_FNVE01000001.1"/>
</dbReference>
<keyword evidence="11" id="KW-1185">Reference proteome</keyword>
<keyword evidence="6 8" id="KW-0234">DNA repair</keyword>
<sequence>MREHLQPAYVLHSRPYRDTSALVDLLSLQGGLQRVVWRGARGSGRGVRPQPFVPLLVSWHGRGDLKTLQQAEVAGAHARLQGQALFSGMYLNELLVRLLSPGDAQTLLFAGYQSALERLASSPSSVEPILREFEWRLLELLGYGFSLTEDADQQPVLADTLYRWSPDLGLYPVVDTTSSGLSGRGLLAMAALDWASVDALPVAKGLMRQVLAVHLGDRPLVSRQLFAAGRTGEPR</sequence>
<proteinExistence type="inferred from homology"/>
<dbReference type="PANTHER" id="PTHR33991">
    <property type="entry name" value="DNA REPAIR PROTEIN RECO"/>
    <property type="match status" value="1"/>
</dbReference>
<dbReference type="NCBIfam" id="TIGR00613">
    <property type="entry name" value="reco"/>
    <property type="match status" value="1"/>
</dbReference>
<dbReference type="Gene3D" id="2.40.50.140">
    <property type="entry name" value="Nucleic acid-binding proteins"/>
    <property type="match status" value="1"/>
</dbReference>
<dbReference type="InterPro" id="IPR003717">
    <property type="entry name" value="RecO"/>
</dbReference>
<evidence type="ECO:0000259" key="9">
    <source>
        <dbReference type="Pfam" id="PF11967"/>
    </source>
</evidence>
<accession>A0AAQ1G4A9</accession>
<dbReference type="Proteomes" id="UP000243518">
    <property type="component" value="Unassembled WGS sequence"/>
</dbReference>
<evidence type="ECO:0000256" key="4">
    <source>
        <dbReference type="ARBA" id="ARBA00022763"/>
    </source>
</evidence>
<evidence type="ECO:0000256" key="3">
    <source>
        <dbReference type="ARBA" id="ARBA00021310"/>
    </source>
</evidence>
<evidence type="ECO:0000313" key="11">
    <source>
        <dbReference type="Proteomes" id="UP000243518"/>
    </source>
</evidence>
<evidence type="ECO:0000256" key="5">
    <source>
        <dbReference type="ARBA" id="ARBA00023172"/>
    </source>
</evidence>
<evidence type="ECO:0000256" key="7">
    <source>
        <dbReference type="ARBA" id="ARBA00033409"/>
    </source>
</evidence>
<feature type="domain" description="DNA replication/recombination mediator RecO N-terminal" evidence="9">
    <location>
        <begin position="1"/>
        <end position="74"/>
    </location>
</feature>
<dbReference type="SUPFAM" id="SSF50249">
    <property type="entry name" value="Nucleic acid-binding proteins"/>
    <property type="match status" value="1"/>
</dbReference>
<keyword evidence="4 8" id="KW-0227">DNA damage</keyword>
<dbReference type="EMBL" id="FNVE01000001">
    <property type="protein sequence ID" value="SEF51024.1"/>
    <property type="molecule type" value="Genomic_DNA"/>
</dbReference>
<dbReference type="AlphaFoldDB" id="A0AAQ1G4A9"/>
<protein>
    <recommendedName>
        <fullName evidence="3 8">DNA repair protein RecO</fullName>
    </recommendedName>
    <alternativeName>
        <fullName evidence="7 8">Recombination protein O</fullName>
    </alternativeName>
</protein>
<dbReference type="Pfam" id="PF11967">
    <property type="entry name" value="RecO_N"/>
    <property type="match status" value="1"/>
</dbReference>
<dbReference type="PANTHER" id="PTHR33991:SF1">
    <property type="entry name" value="DNA REPAIR PROTEIN RECO"/>
    <property type="match status" value="1"/>
</dbReference>
<dbReference type="InterPro" id="IPR012340">
    <property type="entry name" value="NA-bd_OB-fold"/>
</dbReference>
<keyword evidence="5 8" id="KW-0233">DNA recombination</keyword>
<dbReference type="InterPro" id="IPR022572">
    <property type="entry name" value="DNA_rep/recomb_RecO_N"/>
</dbReference>
<reference evidence="10 11" key="1">
    <citation type="submission" date="2016-10" db="EMBL/GenBank/DDBJ databases">
        <authorList>
            <person name="Varghese N."/>
            <person name="Submissions S."/>
        </authorList>
    </citation>
    <scope>NUCLEOTIDE SEQUENCE [LARGE SCALE GENOMIC DNA]</scope>
    <source>
        <strain evidence="10 11">CECT 8317</strain>
    </source>
</reference>